<dbReference type="AlphaFoldDB" id="A0A2A7MPH0"/>
<keyword evidence="1" id="KW-0472">Membrane</keyword>
<proteinExistence type="predicted"/>
<protein>
    <submittedName>
        <fullName evidence="2">Membrane protein</fullName>
    </submittedName>
</protein>
<keyword evidence="1" id="KW-1133">Transmembrane helix</keyword>
<evidence type="ECO:0000256" key="1">
    <source>
        <dbReference type="SAM" id="Phobius"/>
    </source>
</evidence>
<dbReference type="InterPro" id="IPR039708">
    <property type="entry name" value="MT1774/Rv1733c-like"/>
</dbReference>
<organism evidence="3 4">
    <name type="scientific">Mycolicibacterium agri</name>
    <name type="common">Mycobacterium agri</name>
    <dbReference type="NCBI Taxonomy" id="36811"/>
    <lineage>
        <taxon>Bacteria</taxon>
        <taxon>Bacillati</taxon>
        <taxon>Actinomycetota</taxon>
        <taxon>Actinomycetes</taxon>
        <taxon>Mycobacteriales</taxon>
        <taxon>Mycobacteriaceae</taxon>
        <taxon>Mycolicibacterium</taxon>
    </lineage>
</organism>
<reference evidence="2" key="3">
    <citation type="submission" date="2020-02" db="EMBL/GenBank/DDBJ databases">
        <authorList>
            <person name="Matsumoto Y."/>
            <person name="Motooka D."/>
            <person name="Nakamura S."/>
        </authorList>
    </citation>
    <scope>NUCLEOTIDE SEQUENCE</scope>
    <source>
        <strain evidence="2">JCM 6377</strain>
    </source>
</reference>
<accession>A0A2A7MPH0</accession>
<dbReference type="EMBL" id="BLKS01000001">
    <property type="protein sequence ID" value="GFG49215.1"/>
    <property type="molecule type" value="Genomic_DNA"/>
</dbReference>
<dbReference type="Proteomes" id="UP000220914">
    <property type="component" value="Unassembled WGS sequence"/>
</dbReference>
<dbReference type="RefSeq" id="WP_097944602.1">
    <property type="nucleotide sequence ID" value="NZ_BLKS01000001.1"/>
</dbReference>
<comment type="caution">
    <text evidence="3">The sequence shown here is derived from an EMBL/GenBank/DDBJ whole genome shotgun (WGS) entry which is preliminary data.</text>
</comment>
<feature type="transmembrane region" description="Helical" evidence="1">
    <location>
        <begin position="29"/>
        <end position="51"/>
    </location>
</feature>
<dbReference type="PANTHER" id="PTHR42305:SF1">
    <property type="entry name" value="MEMBRANE PROTEIN RV1733C-RELATED"/>
    <property type="match status" value="1"/>
</dbReference>
<keyword evidence="1" id="KW-0812">Transmembrane</keyword>
<dbReference type="PANTHER" id="PTHR42305">
    <property type="entry name" value="MEMBRANE PROTEIN RV1733C-RELATED"/>
    <property type="match status" value="1"/>
</dbReference>
<evidence type="ECO:0000313" key="4">
    <source>
        <dbReference type="Proteomes" id="UP000220914"/>
    </source>
</evidence>
<sequence length="201" mass="21529">MDTLTLRWPCWPTPRAFTRNPLVRTVDRVEAVVVLMAVAVALMAIPVVAAIGTAVHDARSHVYAEQAQTRRQVDATVTGVPPTEDELVSVAVGDHPMPRRTVMVAAQWVVDGKEHHGLASAVPTVKPGDRVSVWVDKEGHRVSEPAPVSRAGMDATLAALGIWSSVAAAAAAVAALTRAALNRFRAAEWQRDIDNLLCPRG</sequence>
<reference evidence="3 4" key="1">
    <citation type="submission" date="2017-10" db="EMBL/GenBank/DDBJ databases">
        <title>The new phylogeny of genus Mycobacterium.</title>
        <authorList>
            <person name="Tortoli E."/>
            <person name="Trovato A."/>
            <person name="Cirillo D.M."/>
        </authorList>
    </citation>
    <scope>NUCLEOTIDE SEQUENCE [LARGE SCALE GENOMIC DNA]</scope>
    <source>
        <strain evidence="3 4">CCUG37673</strain>
    </source>
</reference>
<reference evidence="2 5" key="2">
    <citation type="journal article" date="2019" name="Emerg. Microbes Infect.">
        <title>Comprehensive subspecies identification of 175 nontuberculous mycobacteria species based on 7547 genomic profiles.</title>
        <authorList>
            <person name="Matsumoto Y."/>
            <person name="Kinjo T."/>
            <person name="Motooka D."/>
            <person name="Nabeya D."/>
            <person name="Jung N."/>
            <person name="Uechi K."/>
            <person name="Horii T."/>
            <person name="Iida T."/>
            <person name="Fujita J."/>
            <person name="Nakamura S."/>
        </authorList>
    </citation>
    <scope>NUCLEOTIDE SEQUENCE [LARGE SCALE GENOMIC DNA]</scope>
    <source>
        <strain evidence="2 5">JCM 6377</strain>
    </source>
</reference>
<keyword evidence="4" id="KW-1185">Reference proteome</keyword>
<gene>
    <name evidence="3" type="ORF">CQY20_30595</name>
    <name evidence="2" type="ORF">MAGR_06560</name>
</gene>
<evidence type="ECO:0000313" key="2">
    <source>
        <dbReference type="EMBL" id="GFG49215.1"/>
    </source>
</evidence>
<feature type="transmembrane region" description="Helical" evidence="1">
    <location>
        <begin position="157"/>
        <end position="181"/>
    </location>
</feature>
<dbReference type="Proteomes" id="UP000465302">
    <property type="component" value="Unassembled WGS sequence"/>
</dbReference>
<dbReference type="OrthoDB" id="4213157at2"/>
<name>A0A2A7MPH0_MYCAG</name>
<dbReference type="EMBL" id="PDCP01000111">
    <property type="protein sequence ID" value="PEG33469.1"/>
    <property type="molecule type" value="Genomic_DNA"/>
</dbReference>
<evidence type="ECO:0000313" key="5">
    <source>
        <dbReference type="Proteomes" id="UP000465302"/>
    </source>
</evidence>
<evidence type="ECO:0000313" key="3">
    <source>
        <dbReference type="EMBL" id="PEG33469.1"/>
    </source>
</evidence>